<feature type="transmembrane region" description="Helical" evidence="6">
    <location>
        <begin position="259"/>
        <end position="278"/>
    </location>
</feature>
<evidence type="ECO:0000256" key="5">
    <source>
        <dbReference type="ARBA" id="ARBA00023136"/>
    </source>
</evidence>
<dbReference type="InterPro" id="IPR042094">
    <property type="entry name" value="T2SS_GspF_sf"/>
</dbReference>
<dbReference type="Gene3D" id="1.20.81.30">
    <property type="entry name" value="Type II secretion system (T2SS), domain F"/>
    <property type="match status" value="1"/>
</dbReference>
<dbReference type="PANTHER" id="PTHR35007:SF1">
    <property type="entry name" value="PILUS ASSEMBLY PROTEIN"/>
    <property type="match status" value="1"/>
</dbReference>
<keyword evidence="2" id="KW-1003">Cell membrane</keyword>
<keyword evidence="9" id="KW-1185">Reference proteome</keyword>
<accession>A0A939HA39</accession>
<evidence type="ECO:0000313" key="9">
    <source>
        <dbReference type="Proteomes" id="UP000664218"/>
    </source>
</evidence>
<dbReference type="InterPro" id="IPR018076">
    <property type="entry name" value="T2SS_GspF_dom"/>
</dbReference>
<protein>
    <submittedName>
        <fullName evidence="8">Type II secretion system F family protein</fullName>
    </submittedName>
</protein>
<evidence type="ECO:0000256" key="4">
    <source>
        <dbReference type="ARBA" id="ARBA00022989"/>
    </source>
</evidence>
<dbReference type="Proteomes" id="UP000664218">
    <property type="component" value="Unassembled WGS sequence"/>
</dbReference>
<dbReference type="EMBL" id="JAFNJU010000011">
    <property type="protein sequence ID" value="MBO1265971.1"/>
    <property type="molecule type" value="Genomic_DNA"/>
</dbReference>
<dbReference type="PANTHER" id="PTHR35007">
    <property type="entry name" value="INTEGRAL MEMBRANE PROTEIN-RELATED"/>
    <property type="match status" value="1"/>
</dbReference>
<feature type="transmembrane region" description="Helical" evidence="6">
    <location>
        <begin position="92"/>
        <end position="110"/>
    </location>
</feature>
<feature type="transmembrane region" description="Helical" evidence="6">
    <location>
        <begin position="116"/>
        <end position="132"/>
    </location>
</feature>
<comment type="caution">
    <text evidence="8">The sequence shown here is derived from an EMBL/GenBank/DDBJ whole genome shotgun (WGS) entry which is preliminary data.</text>
</comment>
<comment type="subcellular location">
    <subcellularLocation>
        <location evidence="1">Cell membrane</location>
        <topology evidence="1">Multi-pass membrane protein</topology>
    </subcellularLocation>
</comment>
<keyword evidence="5 6" id="KW-0472">Membrane</keyword>
<keyword evidence="4 6" id="KW-1133">Transmembrane helix</keyword>
<evidence type="ECO:0000259" key="7">
    <source>
        <dbReference type="Pfam" id="PF00482"/>
    </source>
</evidence>
<reference evidence="8" key="1">
    <citation type="submission" date="2021-03" db="EMBL/GenBank/DDBJ databases">
        <title>Proteiniclasticum marinus sp. nov., isolated from tidal flat sediment.</title>
        <authorList>
            <person name="Namirimu T."/>
            <person name="Yang J.-A."/>
            <person name="Yang S.-H."/>
            <person name="Kim Y.-J."/>
            <person name="Kwon K.K."/>
        </authorList>
    </citation>
    <scope>NUCLEOTIDE SEQUENCE</scope>
    <source>
        <strain evidence="8">SCR006</strain>
    </source>
</reference>
<feature type="transmembrane region" description="Helical" evidence="6">
    <location>
        <begin position="290"/>
        <end position="310"/>
    </location>
</feature>
<evidence type="ECO:0000256" key="1">
    <source>
        <dbReference type="ARBA" id="ARBA00004651"/>
    </source>
</evidence>
<evidence type="ECO:0000256" key="6">
    <source>
        <dbReference type="SAM" id="Phobius"/>
    </source>
</evidence>
<sequence length="318" mass="35860">MKYLVYLSFFLFMTLFFILLYNMFFANRSKTKERMKLIASSWDYATDEDSEEEKEIEKDRKRKKNSSLLNAYYTKKKKKLMQAYILMKPQEFFMISVSAAVSVFLLMFLLTKLLPMAFVGGLLGFLLPDLYVNRIISKRSQKLNGQLPEALNIISNGLRAGLSFAQAVSIAGKDLESPIGDEFTKIIRDNTLGKSMESALEDFSERTSDEDVDMFVTAMIIQRQVGGNLSEVLDTISNTIRERVRIKGEVRTLTAQSKLSAVIISFLPVGIALVLSIMNPSYIGQLFDNLIGLIMVGAAVVMMLIGIFILSKLVKLEV</sequence>
<organism evidence="8 9">
    <name type="scientific">Proteiniclasticum aestuarii</name>
    <dbReference type="NCBI Taxonomy" id="2817862"/>
    <lineage>
        <taxon>Bacteria</taxon>
        <taxon>Bacillati</taxon>
        <taxon>Bacillota</taxon>
        <taxon>Clostridia</taxon>
        <taxon>Eubacteriales</taxon>
        <taxon>Clostridiaceae</taxon>
        <taxon>Proteiniclasticum</taxon>
    </lineage>
</organism>
<feature type="domain" description="Type II secretion system protein GspF" evidence="7">
    <location>
        <begin position="151"/>
        <end position="275"/>
    </location>
</feature>
<dbReference type="Pfam" id="PF00482">
    <property type="entry name" value="T2SSF"/>
    <property type="match status" value="1"/>
</dbReference>
<feature type="transmembrane region" description="Helical" evidence="6">
    <location>
        <begin position="6"/>
        <end position="26"/>
    </location>
</feature>
<gene>
    <name evidence="8" type="ORF">J3A84_13105</name>
</gene>
<keyword evidence="3 6" id="KW-0812">Transmembrane</keyword>
<dbReference type="GO" id="GO:0005886">
    <property type="term" value="C:plasma membrane"/>
    <property type="evidence" value="ECO:0007669"/>
    <property type="project" value="UniProtKB-SubCell"/>
</dbReference>
<name>A0A939HA39_9CLOT</name>
<evidence type="ECO:0000256" key="2">
    <source>
        <dbReference type="ARBA" id="ARBA00022475"/>
    </source>
</evidence>
<dbReference type="AlphaFoldDB" id="A0A939HA39"/>
<dbReference type="RefSeq" id="WP_207600498.1">
    <property type="nucleotide sequence ID" value="NZ_JAFNJU010000011.1"/>
</dbReference>
<evidence type="ECO:0000256" key="3">
    <source>
        <dbReference type="ARBA" id="ARBA00022692"/>
    </source>
</evidence>
<proteinExistence type="predicted"/>
<evidence type="ECO:0000313" key="8">
    <source>
        <dbReference type="EMBL" id="MBO1265971.1"/>
    </source>
</evidence>